<feature type="transmembrane region" description="Helical" evidence="2">
    <location>
        <begin position="6"/>
        <end position="29"/>
    </location>
</feature>
<protein>
    <submittedName>
        <fullName evidence="3">Uncharacterized protein</fullName>
    </submittedName>
</protein>
<keyword evidence="2" id="KW-0812">Transmembrane</keyword>
<keyword evidence="2" id="KW-1133">Transmembrane helix</keyword>
<evidence type="ECO:0000313" key="3">
    <source>
        <dbReference type="EMBL" id="SJK97085.1"/>
    </source>
</evidence>
<sequence length="610" mass="66921">MPRFLHLYAIPPSLLFLVPLLSIALIIAFRLRSASLPLCSFIPVFTIALLSLFVGGFGLAALSEQSGNAMESTEAVFLTLLRLERVSFSFRAMLRVFDTDGLVAICLIYLISASVKPETIPRRQLCMYNVILALVILCATLVSFISPFIQPKIPLLLPPFLYLLFATLSLPLLTYICLAAHSHPVALRPPTPQPLQIPAAPLSAYFSALDTPPPSPSSFKRFSLDLTRDPGVLQIPEPIRSHPSIARQKHTNDTILPIHIHVLERLTRDRTTTTRAPRSTDAQGYQRTVSLLLLVAQVSALLTFAFDICVVVLVQSPSDNRGRTGTVSGILNEITLGVWKASIAFRSLKCIFTVLWVGCIMFAWLAHLRSPVECPTTPMPWPPVIPQEQRPRPPSTSSSFCSPGLKRSATLSRIASRALSSRVQPSIAHRSPSPSPLPQRAYSNILDGIRSSFHSHRSSAPSRPQSNFTEPRSDPQRRRRKFPSLNITIPTIPRRPHSSSHLYPPQAQSPPRSPQLDMCNLKDPFAPPSPGTVYTYDTQRQSAVNVSEEGVAETRLSAWGSLTLPPKRPPPRSRSRRGGGGGTSVGGGAIIEEALLAEKLLERLDSECSG</sequence>
<reference evidence="4" key="1">
    <citation type="journal article" date="2017" name="Nat. Ecol. Evol.">
        <title>Genome expansion and lineage-specific genetic innovations in the forest pathogenic fungi Armillaria.</title>
        <authorList>
            <person name="Sipos G."/>
            <person name="Prasanna A.N."/>
            <person name="Walter M.C."/>
            <person name="O'Connor E."/>
            <person name="Balint B."/>
            <person name="Krizsan K."/>
            <person name="Kiss B."/>
            <person name="Hess J."/>
            <person name="Varga T."/>
            <person name="Slot J."/>
            <person name="Riley R."/>
            <person name="Boka B."/>
            <person name="Rigling D."/>
            <person name="Barry K."/>
            <person name="Lee J."/>
            <person name="Mihaltcheva S."/>
            <person name="LaButti K."/>
            <person name="Lipzen A."/>
            <person name="Waldron R."/>
            <person name="Moloney N.M."/>
            <person name="Sperisen C."/>
            <person name="Kredics L."/>
            <person name="Vagvoelgyi C."/>
            <person name="Patrignani A."/>
            <person name="Fitzpatrick D."/>
            <person name="Nagy I."/>
            <person name="Doyle S."/>
            <person name="Anderson J.B."/>
            <person name="Grigoriev I.V."/>
            <person name="Gueldener U."/>
            <person name="Muensterkoetter M."/>
            <person name="Nagy L.G."/>
        </authorList>
    </citation>
    <scope>NUCLEOTIDE SEQUENCE [LARGE SCALE GENOMIC DNA]</scope>
    <source>
        <strain evidence="4">C18/9</strain>
    </source>
</reference>
<dbReference type="AlphaFoldDB" id="A0A284QKX4"/>
<feature type="transmembrane region" description="Helical" evidence="2">
    <location>
        <begin position="92"/>
        <end position="113"/>
    </location>
</feature>
<evidence type="ECO:0000256" key="1">
    <source>
        <dbReference type="SAM" id="MobiDB-lite"/>
    </source>
</evidence>
<dbReference type="OrthoDB" id="3024831at2759"/>
<feature type="transmembrane region" description="Helical" evidence="2">
    <location>
        <begin position="41"/>
        <end position="62"/>
    </location>
</feature>
<dbReference type="Proteomes" id="UP000219338">
    <property type="component" value="Unassembled WGS sequence"/>
</dbReference>
<keyword evidence="4" id="KW-1185">Reference proteome</keyword>
<name>A0A284QKX4_ARMOS</name>
<evidence type="ECO:0000256" key="2">
    <source>
        <dbReference type="SAM" id="Phobius"/>
    </source>
</evidence>
<feature type="transmembrane region" description="Helical" evidence="2">
    <location>
        <begin position="291"/>
        <end position="314"/>
    </location>
</feature>
<feature type="compositionally biased region" description="Gly residues" evidence="1">
    <location>
        <begin position="578"/>
        <end position="588"/>
    </location>
</feature>
<keyword evidence="2" id="KW-0472">Membrane</keyword>
<gene>
    <name evidence="3" type="ORF">ARMOST_00335</name>
</gene>
<organism evidence="3 4">
    <name type="scientific">Armillaria ostoyae</name>
    <name type="common">Armillaria root rot fungus</name>
    <dbReference type="NCBI Taxonomy" id="47428"/>
    <lineage>
        <taxon>Eukaryota</taxon>
        <taxon>Fungi</taxon>
        <taxon>Dikarya</taxon>
        <taxon>Basidiomycota</taxon>
        <taxon>Agaricomycotina</taxon>
        <taxon>Agaricomycetes</taxon>
        <taxon>Agaricomycetidae</taxon>
        <taxon>Agaricales</taxon>
        <taxon>Marasmiineae</taxon>
        <taxon>Physalacriaceae</taxon>
        <taxon>Armillaria</taxon>
    </lineage>
</organism>
<feature type="transmembrane region" description="Helical" evidence="2">
    <location>
        <begin position="161"/>
        <end position="180"/>
    </location>
</feature>
<feature type="region of interest" description="Disordered" evidence="1">
    <location>
        <begin position="422"/>
        <end position="441"/>
    </location>
</feature>
<feature type="transmembrane region" description="Helical" evidence="2">
    <location>
        <begin position="125"/>
        <end position="149"/>
    </location>
</feature>
<feature type="region of interest" description="Disordered" evidence="1">
    <location>
        <begin position="383"/>
        <end position="405"/>
    </location>
</feature>
<accession>A0A284QKX4</accession>
<feature type="transmembrane region" description="Helical" evidence="2">
    <location>
        <begin position="343"/>
        <end position="365"/>
    </location>
</feature>
<dbReference type="OMA" id="ETIPRRQ"/>
<dbReference type="EMBL" id="FUEG01000001">
    <property type="protein sequence ID" value="SJK97085.1"/>
    <property type="molecule type" value="Genomic_DNA"/>
</dbReference>
<proteinExistence type="predicted"/>
<feature type="region of interest" description="Disordered" evidence="1">
    <location>
        <begin position="557"/>
        <end position="588"/>
    </location>
</feature>
<feature type="region of interest" description="Disordered" evidence="1">
    <location>
        <begin position="453"/>
        <end position="531"/>
    </location>
</feature>
<evidence type="ECO:0000313" key="4">
    <source>
        <dbReference type="Proteomes" id="UP000219338"/>
    </source>
</evidence>